<feature type="compositionally biased region" description="Low complexity" evidence="1">
    <location>
        <begin position="11"/>
        <end position="22"/>
    </location>
</feature>
<dbReference type="EMBL" id="JACHVT010000005">
    <property type="protein sequence ID" value="MBB2987381.1"/>
    <property type="molecule type" value="Genomic_DNA"/>
</dbReference>
<gene>
    <name evidence="2" type="ORF">FHW14_002564</name>
</gene>
<comment type="caution">
    <text evidence="2">The sequence shown here is derived from an EMBL/GenBank/DDBJ whole genome shotgun (WGS) entry which is preliminary data.</text>
</comment>
<proteinExistence type="predicted"/>
<reference evidence="2 3" key="1">
    <citation type="submission" date="2020-08" db="EMBL/GenBank/DDBJ databases">
        <title>Genomic Encyclopedia of Type Strains, Phase IV (KMG-V): Genome sequencing to study the core and pangenomes of soil and plant-associated prokaryotes.</title>
        <authorList>
            <person name="Whitman W."/>
        </authorList>
    </citation>
    <scope>NUCLEOTIDE SEQUENCE [LARGE SCALE GENOMIC DNA]</scope>
    <source>
        <strain evidence="2 3">B3ACCR2</strain>
    </source>
</reference>
<sequence length="205" mass="22264">MTPRATPPAAPAGAPLDRPLPGTDVGPPLTAVVARLLRTPAEVRSPDVVTRALLADALELAGRRPARDWSPLGSLSIAHRLALQVGAWLLAERAWSTQLGRRSGDEVLASLLAFATLVDALPLAQWFGDDPDRQEEVARAWLRCLGLRPRDETHDVAEDAWAATSTSRRGEALRRAAVEQARADELARRLTEKRAREAAAQYTHV</sequence>
<evidence type="ECO:0000313" key="2">
    <source>
        <dbReference type="EMBL" id="MBB2987381.1"/>
    </source>
</evidence>
<evidence type="ECO:0000256" key="1">
    <source>
        <dbReference type="SAM" id="MobiDB-lite"/>
    </source>
</evidence>
<organism evidence="2 3">
    <name type="scientific">Terracoccus luteus</name>
    <dbReference type="NCBI Taxonomy" id="53356"/>
    <lineage>
        <taxon>Bacteria</taxon>
        <taxon>Bacillati</taxon>
        <taxon>Actinomycetota</taxon>
        <taxon>Actinomycetes</taxon>
        <taxon>Micrococcales</taxon>
        <taxon>Intrasporangiaceae</taxon>
        <taxon>Terracoccus</taxon>
    </lineage>
</organism>
<evidence type="ECO:0000313" key="3">
    <source>
        <dbReference type="Proteomes" id="UP000590811"/>
    </source>
</evidence>
<name>A0A839Q418_9MICO</name>
<dbReference type="RefSeq" id="WP_184510557.1">
    <property type="nucleotide sequence ID" value="NZ_JACHVT010000005.1"/>
</dbReference>
<dbReference type="AlphaFoldDB" id="A0A839Q418"/>
<feature type="compositionally biased region" description="Pro residues" evidence="1">
    <location>
        <begin position="1"/>
        <end position="10"/>
    </location>
</feature>
<protein>
    <submittedName>
        <fullName evidence="2">Uncharacterized protein</fullName>
    </submittedName>
</protein>
<feature type="region of interest" description="Disordered" evidence="1">
    <location>
        <begin position="1"/>
        <end position="23"/>
    </location>
</feature>
<dbReference type="Proteomes" id="UP000590811">
    <property type="component" value="Unassembled WGS sequence"/>
</dbReference>
<accession>A0A839Q418</accession>